<accession>A0A7Y9U7S9</accession>
<evidence type="ECO:0000256" key="2">
    <source>
        <dbReference type="PROSITE-ProRule" id="PRU00169"/>
    </source>
</evidence>
<evidence type="ECO:0000313" key="6">
    <source>
        <dbReference type="EMBL" id="NYG34122.1"/>
    </source>
</evidence>
<dbReference type="GO" id="GO:0032993">
    <property type="term" value="C:protein-DNA complex"/>
    <property type="evidence" value="ECO:0007669"/>
    <property type="project" value="TreeGrafter"/>
</dbReference>
<feature type="domain" description="OmpR/PhoB-type" evidence="5">
    <location>
        <begin position="124"/>
        <end position="224"/>
    </location>
</feature>
<keyword evidence="7" id="KW-1185">Reference proteome</keyword>
<dbReference type="Gene3D" id="3.40.50.2300">
    <property type="match status" value="1"/>
</dbReference>
<dbReference type="InterPro" id="IPR036388">
    <property type="entry name" value="WH-like_DNA-bd_sf"/>
</dbReference>
<keyword evidence="1 3" id="KW-0238">DNA-binding</keyword>
<dbReference type="Gene3D" id="1.10.10.10">
    <property type="entry name" value="Winged helix-like DNA-binding domain superfamily/Winged helix DNA-binding domain"/>
    <property type="match status" value="1"/>
</dbReference>
<dbReference type="Proteomes" id="UP000518288">
    <property type="component" value="Unassembled WGS sequence"/>
</dbReference>
<evidence type="ECO:0000256" key="3">
    <source>
        <dbReference type="PROSITE-ProRule" id="PRU01091"/>
    </source>
</evidence>
<organism evidence="6 7">
    <name type="scientific">Sphaerotilus montanus</name>
    <dbReference type="NCBI Taxonomy" id="522889"/>
    <lineage>
        <taxon>Bacteria</taxon>
        <taxon>Pseudomonadati</taxon>
        <taxon>Pseudomonadota</taxon>
        <taxon>Betaproteobacteria</taxon>
        <taxon>Burkholderiales</taxon>
        <taxon>Sphaerotilaceae</taxon>
        <taxon>Sphaerotilus</taxon>
    </lineage>
</organism>
<dbReference type="GO" id="GO:0000976">
    <property type="term" value="F:transcription cis-regulatory region binding"/>
    <property type="evidence" value="ECO:0007669"/>
    <property type="project" value="TreeGrafter"/>
</dbReference>
<feature type="DNA-binding region" description="OmpR/PhoB-type" evidence="3">
    <location>
        <begin position="124"/>
        <end position="224"/>
    </location>
</feature>
<dbReference type="InterPro" id="IPR001789">
    <property type="entry name" value="Sig_transdc_resp-reg_receiver"/>
</dbReference>
<dbReference type="Pfam" id="PF00072">
    <property type="entry name" value="Response_reg"/>
    <property type="match status" value="1"/>
</dbReference>
<evidence type="ECO:0000259" key="4">
    <source>
        <dbReference type="PROSITE" id="PS50110"/>
    </source>
</evidence>
<dbReference type="InterPro" id="IPR011006">
    <property type="entry name" value="CheY-like_superfamily"/>
</dbReference>
<dbReference type="AlphaFoldDB" id="A0A7Y9U7S9"/>
<dbReference type="Pfam" id="PF00486">
    <property type="entry name" value="Trans_reg_C"/>
    <property type="match status" value="1"/>
</dbReference>
<proteinExistence type="predicted"/>
<dbReference type="EMBL" id="JACCFH010000001">
    <property type="protein sequence ID" value="NYG34122.1"/>
    <property type="molecule type" value="Genomic_DNA"/>
</dbReference>
<feature type="domain" description="Response regulatory" evidence="4">
    <location>
        <begin position="6"/>
        <end position="119"/>
    </location>
</feature>
<dbReference type="PROSITE" id="PS50110">
    <property type="entry name" value="RESPONSE_REGULATORY"/>
    <property type="match status" value="1"/>
</dbReference>
<dbReference type="SUPFAM" id="SSF46894">
    <property type="entry name" value="C-terminal effector domain of the bipartite response regulators"/>
    <property type="match status" value="1"/>
</dbReference>
<name>A0A7Y9U7S9_9BURK</name>
<dbReference type="PROSITE" id="PS51755">
    <property type="entry name" value="OMPR_PHOB"/>
    <property type="match status" value="1"/>
</dbReference>
<evidence type="ECO:0000259" key="5">
    <source>
        <dbReference type="PROSITE" id="PS51755"/>
    </source>
</evidence>
<dbReference type="GO" id="GO:0006355">
    <property type="term" value="P:regulation of DNA-templated transcription"/>
    <property type="evidence" value="ECO:0007669"/>
    <property type="project" value="InterPro"/>
</dbReference>
<dbReference type="InterPro" id="IPR001867">
    <property type="entry name" value="OmpR/PhoB-type_DNA-bd"/>
</dbReference>
<dbReference type="PANTHER" id="PTHR48111:SF59">
    <property type="entry name" value="TRANSCRIPTIONAL REGULATORY PROTEIN BAER"/>
    <property type="match status" value="1"/>
</dbReference>
<dbReference type="Gene3D" id="6.10.250.690">
    <property type="match status" value="1"/>
</dbReference>
<feature type="modified residue" description="4-aspartylphosphate" evidence="2">
    <location>
        <position position="55"/>
    </location>
</feature>
<dbReference type="PANTHER" id="PTHR48111">
    <property type="entry name" value="REGULATOR OF RPOS"/>
    <property type="match status" value="1"/>
</dbReference>
<keyword evidence="2" id="KW-0597">Phosphoprotein</keyword>
<sequence>MTSERRVLVVEDDPRIALLLLDYLRSEGFDARTLADGHLALAEVRHAPPSLLILDLNLPGLDGVSLCRAVRQFSDVPILMVTARIDELDRLLGLNSGADDYVCKPFSPREVMARVQALLRRAEGRVTRSASLWTLDDAGLRIAWRGQWLSLTPLEFRMLRQLLSQPGRVFSRSQLLESAHGDLRDVSDRAIDTHVKNLRRKLQAVCAEDDCIASVYGVGYRFDAPAEPVSTRRA</sequence>
<dbReference type="RefSeq" id="WP_179634808.1">
    <property type="nucleotide sequence ID" value="NZ_JACCFH010000001.1"/>
</dbReference>
<dbReference type="SUPFAM" id="SSF52172">
    <property type="entry name" value="CheY-like"/>
    <property type="match status" value="1"/>
</dbReference>
<reference evidence="6 7" key="1">
    <citation type="submission" date="2020-07" db="EMBL/GenBank/DDBJ databases">
        <title>Genomic Encyclopedia of Archaeal and Bacterial Type Strains, Phase II (KMG-II): from individual species to whole genera.</title>
        <authorList>
            <person name="Goeker M."/>
        </authorList>
    </citation>
    <scope>NUCLEOTIDE SEQUENCE [LARGE SCALE GENOMIC DNA]</scope>
    <source>
        <strain evidence="6 7">DSM 21226</strain>
    </source>
</reference>
<dbReference type="GO" id="GO:0000156">
    <property type="term" value="F:phosphorelay response regulator activity"/>
    <property type="evidence" value="ECO:0007669"/>
    <property type="project" value="TreeGrafter"/>
</dbReference>
<evidence type="ECO:0000313" key="7">
    <source>
        <dbReference type="Proteomes" id="UP000518288"/>
    </source>
</evidence>
<dbReference type="CDD" id="cd00383">
    <property type="entry name" value="trans_reg_C"/>
    <property type="match status" value="1"/>
</dbReference>
<dbReference type="SMART" id="SM00448">
    <property type="entry name" value="REC"/>
    <property type="match status" value="1"/>
</dbReference>
<dbReference type="SMART" id="SM00862">
    <property type="entry name" value="Trans_reg_C"/>
    <property type="match status" value="1"/>
</dbReference>
<protein>
    <submittedName>
        <fullName evidence="6">Two-component system response regulator BaeR</fullName>
    </submittedName>
</protein>
<comment type="caution">
    <text evidence="6">The sequence shown here is derived from an EMBL/GenBank/DDBJ whole genome shotgun (WGS) entry which is preliminary data.</text>
</comment>
<dbReference type="InterPro" id="IPR016032">
    <property type="entry name" value="Sig_transdc_resp-reg_C-effctor"/>
</dbReference>
<gene>
    <name evidence="6" type="ORF">BDD16_003108</name>
</gene>
<dbReference type="GO" id="GO:0005829">
    <property type="term" value="C:cytosol"/>
    <property type="evidence" value="ECO:0007669"/>
    <property type="project" value="TreeGrafter"/>
</dbReference>
<dbReference type="InterPro" id="IPR039420">
    <property type="entry name" value="WalR-like"/>
</dbReference>
<evidence type="ECO:0000256" key="1">
    <source>
        <dbReference type="ARBA" id="ARBA00023125"/>
    </source>
</evidence>